<dbReference type="InterPro" id="IPR027417">
    <property type="entry name" value="P-loop_NTPase"/>
</dbReference>
<feature type="region of interest" description="Disordered" evidence="1">
    <location>
        <begin position="255"/>
        <end position="303"/>
    </location>
</feature>
<proteinExistence type="predicted"/>
<sequence length="303" mass="32497">MKQGPGRSRGPYRGLDRFEVGDGDLFFGRGGVVDEVIGLVRERRFVVLSGPSGSGKSSLLRAGVVPALGEAHLITPGPAPATTHGHLLALAEAPAEAPIDVPERWVVIDQFEEVFTRCTDLRERAAFLDLLHTARTHATGPHLLLAVRADFHPHRADHPALADPWLPLPPMTARELREAMVGPAQHAGLIVERALTARLLEETADAPGALPLLSHALLENWHRRRGRLLTLAAHETAGGVPGALAALAEETYEALPRHRRTPPASSWNAWSSRARAPPTRAARSPAPNSPSGPTRTSPPSPDT</sequence>
<protein>
    <recommendedName>
        <fullName evidence="2">Novel STAND NTPase 1 domain-containing protein</fullName>
    </recommendedName>
</protein>
<organism evidence="3 4">
    <name type="scientific">Streptomyces roseirectus</name>
    <dbReference type="NCBI Taxonomy" id="2768066"/>
    <lineage>
        <taxon>Bacteria</taxon>
        <taxon>Bacillati</taxon>
        <taxon>Actinomycetota</taxon>
        <taxon>Actinomycetes</taxon>
        <taxon>Kitasatosporales</taxon>
        <taxon>Streptomycetaceae</taxon>
        <taxon>Streptomyces</taxon>
    </lineage>
</organism>
<gene>
    <name evidence="3" type="ORF">IAG44_03690</name>
</gene>
<dbReference type="Pfam" id="PF20703">
    <property type="entry name" value="nSTAND1"/>
    <property type="match status" value="1"/>
</dbReference>
<evidence type="ECO:0000259" key="2">
    <source>
        <dbReference type="Pfam" id="PF20703"/>
    </source>
</evidence>
<dbReference type="InterPro" id="IPR049052">
    <property type="entry name" value="nSTAND1"/>
</dbReference>
<keyword evidence="4" id="KW-1185">Reference proteome</keyword>
<evidence type="ECO:0000313" key="3">
    <source>
        <dbReference type="EMBL" id="QNP68654.1"/>
    </source>
</evidence>
<reference evidence="3 4" key="1">
    <citation type="submission" date="2020-08" db="EMBL/GenBank/DDBJ databases">
        <title>A novel species.</title>
        <authorList>
            <person name="Gao J."/>
        </authorList>
    </citation>
    <scope>NUCLEOTIDE SEQUENCE [LARGE SCALE GENOMIC DNA]</scope>
    <source>
        <strain evidence="3 4">CRXT-G-22</strain>
    </source>
</reference>
<evidence type="ECO:0000256" key="1">
    <source>
        <dbReference type="SAM" id="MobiDB-lite"/>
    </source>
</evidence>
<dbReference type="Proteomes" id="UP000516052">
    <property type="component" value="Chromosome"/>
</dbReference>
<dbReference type="EMBL" id="CP060828">
    <property type="protein sequence ID" value="QNP68654.1"/>
    <property type="molecule type" value="Genomic_DNA"/>
</dbReference>
<accession>A0A7H0I788</accession>
<feature type="domain" description="Novel STAND NTPase 1" evidence="2">
    <location>
        <begin position="11"/>
        <end position="260"/>
    </location>
</feature>
<evidence type="ECO:0000313" key="4">
    <source>
        <dbReference type="Proteomes" id="UP000516052"/>
    </source>
</evidence>
<dbReference type="SUPFAM" id="SSF52540">
    <property type="entry name" value="P-loop containing nucleoside triphosphate hydrolases"/>
    <property type="match status" value="1"/>
</dbReference>
<dbReference type="KEGG" id="sroi:IAG44_03690"/>
<name>A0A7H0I788_9ACTN</name>
<feature type="compositionally biased region" description="Low complexity" evidence="1">
    <location>
        <begin position="264"/>
        <end position="295"/>
    </location>
</feature>
<dbReference type="Gene3D" id="3.40.50.300">
    <property type="entry name" value="P-loop containing nucleotide triphosphate hydrolases"/>
    <property type="match status" value="1"/>
</dbReference>
<dbReference type="AlphaFoldDB" id="A0A7H0I788"/>